<comment type="caution">
    <text evidence="1">The sequence shown here is derived from an EMBL/GenBank/DDBJ whole genome shotgun (WGS) entry which is preliminary data.</text>
</comment>
<proteinExistence type="predicted"/>
<protein>
    <submittedName>
        <fullName evidence="1">10154_t:CDS:1</fullName>
    </submittedName>
</protein>
<feature type="non-terminal residue" evidence="1">
    <location>
        <position position="49"/>
    </location>
</feature>
<evidence type="ECO:0000313" key="1">
    <source>
        <dbReference type="EMBL" id="CAG8836092.1"/>
    </source>
</evidence>
<sequence>MEFLVEDLLLLENFFLIIVIGFIDNVSEHAISINSFYKNNSDSELNNAF</sequence>
<name>A0ABN7WMK3_GIGMA</name>
<gene>
    <name evidence="1" type="ORF">GMARGA_LOCUS32864</name>
</gene>
<dbReference type="EMBL" id="CAJVQB010052838">
    <property type="protein sequence ID" value="CAG8836092.1"/>
    <property type="molecule type" value="Genomic_DNA"/>
</dbReference>
<evidence type="ECO:0000313" key="2">
    <source>
        <dbReference type="Proteomes" id="UP000789901"/>
    </source>
</evidence>
<reference evidence="1 2" key="1">
    <citation type="submission" date="2021-06" db="EMBL/GenBank/DDBJ databases">
        <authorList>
            <person name="Kallberg Y."/>
            <person name="Tangrot J."/>
            <person name="Rosling A."/>
        </authorList>
    </citation>
    <scope>NUCLEOTIDE SEQUENCE [LARGE SCALE GENOMIC DNA]</scope>
    <source>
        <strain evidence="1 2">120-4 pot B 10/14</strain>
    </source>
</reference>
<keyword evidence="2" id="KW-1185">Reference proteome</keyword>
<accession>A0ABN7WMK3</accession>
<dbReference type="Proteomes" id="UP000789901">
    <property type="component" value="Unassembled WGS sequence"/>
</dbReference>
<organism evidence="1 2">
    <name type="scientific">Gigaspora margarita</name>
    <dbReference type="NCBI Taxonomy" id="4874"/>
    <lineage>
        <taxon>Eukaryota</taxon>
        <taxon>Fungi</taxon>
        <taxon>Fungi incertae sedis</taxon>
        <taxon>Mucoromycota</taxon>
        <taxon>Glomeromycotina</taxon>
        <taxon>Glomeromycetes</taxon>
        <taxon>Diversisporales</taxon>
        <taxon>Gigasporaceae</taxon>
        <taxon>Gigaspora</taxon>
    </lineage>
</organism>